<protein>
    <submittedName>
        <fullName evidence="1">Homeobox-leucine zipper protein PROTODERMAL FACTOR 2</fullName>
    </submittedName>
</protein>
<dbReference type="EMBL" id="JBFOLJ010000011">
    <property type="protein sequence ID" value="KAL2496286.1"/>
    <property type="molecule type" value="Genomic_DNA"/>
</dbReference>
<comment type="caution">
    <text evidence="1">The sequence shown here is derived from an EMBL/GenBank/DDBJ whole genome shotgun (WGS) entry which is preliminary data.</text>
</comment>
<dbReference type="PANTHER" id="PTHR45654:SF15">
    <property type="entry name" value="HOMEOBOX-LEUCINE ZIPPER PROTEIN PROTODERMAL FACTOR 2-LIKE"/>
    <property type="match status" value="1"/>
</dbReference>
<organism evidence="1 2">
    <name type="scientific">Forsythia ovata</name>
    <dbReference type="NCBI Taxonomy" id="205694"/>
    <lineage>
        <taxon>Eukaryota</taxon>
        <taxon>Viridiplantae</taxon>
        <taxon>Streptophyta</taxon>
        <taxon>Embryophyta</taxon>
        <taxon>Tracheophyta</taxon>
        <taxon>Spermatophyta</taxon>
        <taxon>Magnoliopsida</taxon>
        <taxon>eudicotyledons</taxon>
        <taxon>Gunneridae</taxon>
        <taxon>Pentapetalae</taxon>
        <taxon>asterids</taxon>
        <taxon>lamiids</taxon>
        <taxon>Lamiales</taxon>
        <taxon>Oleaceae</taxon>
        <taxon>Forsythieae</taxon>
        <taxon>Forsythia</taxon>
    </lineage>
</organism>
<evidence type="ECO:0000313" key="2">
    <source>
        <dbReference type="Proteomes" id="UP001604277"/>
    </source>
</evidence>
<name>A0ABD1S6G2_9LAMI</name>
<dbReference type="Proteomes" id="UP001604277">
    <property type="component" value="Unassembled WGS sequence"/>
</dbReference>
<gene>
    <name evidence="1" type="ORF">Fot_40043</name>
</gene>
<keyword evidence="1" id="KW-0238">DNA-binding</keyword>
<dbReference type="GO" id="GO:0003677">
    <property type="term" value="F:DNA binding"/>
    <property type="evidence" value="ECO:0007669"/>
    <property type="project" value="UniProtKB-KW"/>
</dbReference>
<accession>A0ABD1S6G2</accession>
<keyword evidence="2" id="KW-1185">Reference proteome</keyword>
<dbReference type="AlphaFoldDB" id="A0ABD1S6G2"/>
<keyword evidence="1" id="KW-0371">Homeobox</keyword>
<evidence type="ECO:0000313" key="1">
    <source>
        <dbReference type="EMBL" id="KAL2496286.1"/>
    </source>
</evidence>
<sequence>MEDLLQKNTIQRASDLLMSVSVCAETHKAKIMGQSFAASEELRQMVQEREPLWVFDVDRSFEVLNFLEYNRRFSSLDPTLEEMIRVITMGGGPAELPNFNESGCRHVQPCESEASREIGVVSSNPISLVNMLMDVVSFYDP</sequence>
<dbReference type="PANTHER" id="PTHR45654">
    <property type="entry name" value="HOMEOBOX-LEUCINE ZIPPER PROTEIN MERISTEM L1"/>
    <property type="match status" value="1"/>
</dbReference>
<proteinExistence type="predicted"/>
<reference evidence="2" key="1">
    <citation type="submission" date="2024-07" db="EMBL/GenBank/DDBJ databases">
        <title>Two chromosome-level genome assemblies of Korean endemic species Abeliophyllum distichum and Forsythia ovata (Oleaceae).</title>
        <authorList>
            <person name="Jang H."/>
        </authorList>
    </citation>
    <scope>NUCLEOTIDE SEQUENCE [LARGE SCALE GENOMIC DNA]</scope>
</reference>
<dbReference type="InterPro" id="IPR042160">
    <property type="entry name" value="HD-Zip_IV"/>
</dbReference>